<reference evidence="2 3" key="1">
    <citation type="journal article" date="2020" name="Mol. Biol. Evol.">
        <title>Distinct Expression and Methylation Patterns for Genes with Different Fates following a Single Whole-Genome Duplication in Flowering Plants.</title>
        <authorList>
            <person name="Shi T."/>
            <person name="Rahmani R.S."/>
            <person name="Gugger P.F."/>
            <person name="Wang M."/>
            <person name="Li H."/>
            <person name="Zhang Y."/>
            <person name="Li Z."/>
            <person name="Wang Q."/>
            <person name="Van de Peer Y."/>
            <person name="Marchal K."/>
            <person name="Chen J."/>
        </authorList>
    </citation>
    <scope>NUCLEOTIDE SEQUENCE [LARGE SCALE GENOMIC DNA]</scope>
    <source>
        <tissue evidence="2">Leaf</tissue>
    </source>
</reference>
<comment type="caution">
    <text evidence="2">The sequence shown here is derived from an EMBL/GenBank/DDBJ whole genome shotgun (WGS) entry which is preliminary data.</text>
</comment>
<evidence type="ECO:0000313" key="3">
    <source>
        <dbReference type="Proteomes" id="UP000607653"/>
    </source>
</evidence>
<gene>
    <name evidence="2" type="ORF">HUJ06_002360</name>
</gene>
<dbReference type="Pfam" id="PF12937">
    <property type="entry name" value="F-box-like"/>
    <property type="match status" value="1"/>
</dbReference>
<evidence type="ECO:0000259" key="1">
    <source>
        <dbReference type="Pfam" id="PF12937"/>
    </source>
</evidence>
<organism evidence="2 3">
    <name type="scientific">Nelumbo nucifera</name>
    <name type="common">Sacred lotus</name>
    <dbReference type="NCBI Taxonomy" id="4432"/>
    <lineage>
        <taxon>Eukaryota</taxon>
        <taxon>Viridiplantae</taxon>
        <taxon>Streptophyta</taxon>
        <taxon>Embryophyta</taxon>
        <taxon>Tracheophyta</taxon>
        <taxon>Spermatophyta</taxon>
        <taxon>Magnoliopsida</taxon>
        <taxon>Proteales</taxon>
        <taxon>Nelumbonaceae</taxon>
        <taxon>Nelumbo</taxon>
    </lineage>
</organism>
<dbReference type="InterPro" id="IPR036047">
    <property type="entry name" value="F-box-like_dom_sf"/>
</dbReference>
<dbReference type="Gene3D" id="1.20.1280.50">
    <property type="match status" value="1"/>
</dbReference>
<feature type="domain" description="F-box" evidence="1">
    <location>
        <begin position="20"/>
        <end position="55"/>
    </location>
</feature>
<dbReference type="CDD" id="cd09917">
    <property type="entry name" value="F-box_SF"/>
    <property type="match status" value="1"/>
</dbReference>
<sequence>MQSNRIYYADLDDDVDQGEFDKIPDSVVLIILNKLADIRSLGRCTAVCKRFNSLVPYVQDVYINIDEVVTINGDSDDSSYSSSHKPRISITFTTYGSNFQLPMLKLKMGFF</sequence>
<dbReference type="Proteomes" id="UP000607653">
    <property type="component" value="Unassembled WGS sequence"/>
</dbReference>
<name>A0A822ZHW9_NELNU</name>
<dbReference type="InterPro" id="IPR044809">
    <property type="entry name" value="AUF1-like"/>
</dbReference>
<evidence type="ECO:0000313" key="2">
    <source>
        <dbReference type="EMBL" id="DAD44130.1"/>
    </source>
</evidence>
<accession>A0A822ZHW9</accession>
<dbReference type="SUPFAM" id="SSF81383">
    <property type="entry name" value="F-box domain"/>
    <property type="match status" value="1"/>
</dbReference>
<protein>
    <recommendedName>
        <fullName evidence="1">F-box domain-containing protein</fullName>
    </recommendedName>
</protein>
<keyword evidence="3" id="KW-1185">Reference proteome</keyword>
<proteinExistence type="predicted"/>
<dbReference type="EMBL" id="DUZY01000006">
    <property type="protein sequence ID" value="DAD44130.1"/>
    <property type="molecule type" value="Genomic_DNA"/>
</dbReference>
<dbReference type="AlphaFoldDB" id="A0A822ZHW9"/>
<dbReference type="PANTHER" id="PTHR31215">
    <property type="entry name" value="OS05G0510400 PROTEIN-RELATED"/>
    <property type="match status" value="1"/>
</dbReference>
<dbReference type="InterPro" id="IPR001810">
    <property type="entry name" value="F-box_dom"/>
</dbReference>